<evidence type="ECO:0000259" key="2">
    <source>
        <dbReference type="Pfam" id="PF02371"/>
    </source>
</evidence>
<protein>
    <submittedName>
        <fullName evidence="3">Transposase</fullName>
    </submittedName>
</protein>
<dbReference type="PANTHER" id="PTHR33055:SF13">
    <property type="entry name" value="TRANSPOSASE"/>
    <property type="match status" value="1"/>
</dbReference>
<dbReference type="InterPro" id="IPR002525">
    <property type="entry name" value="Transp_IS110-like_N"/>
</dbReference>
<reference evidence="3 4" key="1">
    <citation type="submission" date="2016-11" db="EMBL/GenBank/DDBJ databases">
        <authorList>
            <person name="Varghese N."/>
            <person name="Submissions S."/>
        </authorList>
    </citation>
    <scope>NUCLEOTIDE SEQUENCE [LARGE SCALE GENOMIC DNA]</scope>
    <source>
        <strain evidence="3 4">DSM 15287</strain>
    </source>
</reference>
<dbReference type="PANTHER" id="PTHR33055">
    <property type="entry name" value="TRANSPOSASE FOR INSERTION SEQUENCE ELEMENT IS1111A"/>
    <property type="match status" value="1"/>
</dbReference>
<dbReference type="GO" id="GO:0006313">
    <property type="term" value="P:DNA transposition"/>
    <property type="evidence" value="ECO:0007669"/>
    <property type="project" value="InterPro"/>
</dbReference>
<proteinExistence type="predicted"/>
<dbReference type="Proteomes" id="UP000322917">
    <property type="component" value="Unassembled WGS sequence"/>
</dbReference>
<organism evidence="3 4">
    <name type="scientific">Propionispora hippei DSM 15287</name>
    <dbReference type="NCBI Taxonomy" id="1123003"/>
    <lineage>
        <taxon>Bacteria</taxon>
        <taxon>Bacillati</taxon>
        <taxon>Bacillota</taxon>
        <taxon>Negativicutes</taxon>
        <taxon>Selenomonadales</taxon>
        <taxon>Sporomusaceae</taxon>
        <taxon>Propionispora</taxon>
    </lineage>
</organism>
<feature type="domain" description="Transposase IS110-like N-terminal" evidence="1">
    <location>
        <begin position="9"/>
        <end position="158"/>
    </location>
</feature>
<evidence type="ECO:0000313" key="4">
    <source>
        <dbReference type="Proteomes" id="UP000322917"/>
    </source>
</evidence>
<dbReference type="InterPro" id="IPR003346">
    <property type="entry name" value="Transposase_20"/>
</dbReference>
<dbReference type="RefSeq" id="WP_188128431.1">
    <property type="nucleotide sequence ID" value="NZ_FQZD01000078.1"/>
</dbReference>
<dbReference type="GO" id="GO:0003677">
    <property type="term" value="F:DNA binding"/>
    <property type="evidence" value="ECO:0007669"/>
    <property type="project" value="InterPro"/>
</dbReference>
<dbReference type="InterPro" id="IPR047650">
    <property type="entry name" value="Transpos_IS110"/>
</dbReference>
<dbReference type="GO" id="GO:0004803">
    <property type="term" value="F:transposase activity"/>
    <property type="evidence" value="ECO:0007669"/>
    <property type="project" value="InterPro"/>
</dbReference>
<dbReference type="NCBIfam" id="NF033542">
    <property type="entry name" value="transpos_IS110"/>
    <property type="match status" value="1"/>
</dbReference>
<gene>
    <name evidence="3" type="ORF">SAMN02745170_04046</name>
</gene>
<name>A0A1M6PIL7_9FIRM</name>
<dbReference type="Pfam" id="PF01548">
    <property type="entry name" value="DEDD_Tnp_IS110"/>
    <property type="match status" value="1"/>
</dbReference>
<dbReference type="AlphaFoldDB" id="A0A1M6PIL7"/>
<evidence type="ECO:0000259" key="1">
    <source>
        <dbReference type="Pfam" id="PF01548"/>
    </source>
</evidence>
<keyword evidence="4" id="KW-1185">Reference proteome</keyword>
<feature type="domain" description="Transposase IS116/IS110/IS902 C-terminal" evidence="2">
    <location>
        <begin position="258"/>
        <end position="336"/>
    </location>
</feature>
<evidence type="ECO:0000313" key="3">
    <source>
        <dbReference type="EMBL" id="SHK07767.1"/>
    </source>
</evidence>
<dbReference type="Pfam" id="PF02371">
    <property type="entry name" value="Transposase_20"/>
    <property type="match status" value="1"/>
</dbReference>
<accession>A0A1M6PIL7</accession>
<sequence length="396" mass="44715">MQALLPCCCGVDVHRDVVQACILKGLSDNPEVVRAEFKALPADLEQFVNWLIEHECNHIAMESTGVYWRPVYEAIEEQHTDYQCLMVVNAHHMRNLPGRKSDIKDAEWIATLLRHGLLEASFVPDKVIRNLREYSRLYRSFVSEKSRYLNRLEKFLQTHGFKLSTVLSNIYGLSGRNLLYKLSQTGQLTPGDIIQAVNNRVKASTEDIHEAIKGRLGLHERRLLHTLLKKIDQVQTEIEDILLTMQEVAAPYQTAIEQLDSIPGIDTLSALTVIAEISATPQEHFSSSAKLCCWAGLSPRNDESAGKVKSKKILHGNPYVKSILCQVAWAAVRVRKSSFALWFWSRQGKLGRKKAIIAVARKILTLIYKLLESGEFYDSNIALQACSSPPRHNSLS</sequence>
<dbReference type="EMBL" id="FQZD01000078">
    <property type="protein sequence ID" value="SHK07767.1"/>
    <property type="molecule type" value="Genomic_DNA"/>
</dbReference>